<evidence type="ECO:0000313" key="2">
    <source>
        <dbReference type="EMBL" id="TCZ73476.1"/>
    </source>
</evidence>
<dbReference type="NCBIfam" id="TIGR00305">
    <property type="entry name" value="putative toxin-antitoxin system toxin component, PIN family"/>
    <property type="match status" value="1"/>
</dbReference>
<dbReference type="OrthoDB" id="597986at2"/>
<dbReference type="SUPFAM" id="SSF88723">
    <property type="entry name" value="PIN domain-like"/>
    <property type="match status" value="1"/>
</dbReference>
<dbReference type="EMBL" id="SKFH01000006">
    <property type="protein sequence ID" value="TCZ73476.1"/>
    <property type="molecule type" value="Genomic_DNA"/>
</dbReference>
<dbReference type="PANTHER" id="PTHR34610">
    <property type="entry name" value="SSL7007 PROTEIN"/>
    <property type="match status" value="1"/>
</dbReference>
<evidence type="ECO:0000259" key="1">
    <source>
        <dbReference type="SMART" id="SM00670"/>
    </source>
</evidence>
<feature type="domain" description="PIN" evidence="1">
    <location>
        <begin position="17"/>
        <end position="129"/>
    </location>
</feature>
<proteinExistence type="predicted"/>
<dbReference type="AlphaFoldDB" id="A0A4R4E206"/>
<sequence length="147" mass="16756">MKRLKPFAANGPNVAKHRLVVDTNLWISFLLGSAPRKWDQALLSDNHVLLFSQELLEEFLTVAQRPKFRKYFNLPDLEALMLALQEKAEFVDVQSNVAACRDPKDNFLLSLCKDGRATHLLTGDQDLLDLLKFGKTRILTIKEYLAS</sequence>
<dbReference type="InterPro" id="IPR002716">
    <property type="entry name" value="PIN_dom"/>
</dbReference>
<name>A0A4R4E206_9BACT</name>
<dbReference type="Proteomes" id="UP000295164">
    <property type="component" value="Unassembled WGS sequence"/>
</dbReference>
<dbReference type="InterPro" id="IPR002850">
    <property type="entry name" value="PIN_toxin-like"/>
</dbReference>
<dbReference type="Pfam" id="PF13470">
    <property type="entry name" value="PIN_3"/>
    <property type="match status" value="1"/>
</dbReference>
<protein>
    <submittedName>
        <fullName evidence="2">Putative toxin-antitoxin system toxin component, PIN family</fullName>
    </submittedName>
</protein>
<dbReference type="InterPro" id="IPR029060">
    <property type="entry name" value="PIN-like_dom_sf"/>
</dbReference>
<keyword evidence="3" id="KW-1185">Reference proteome</keyword>
<organism evidence="2 3">
    <name type="scientific">Flaviaesturariibacter aridisoli</name>
    <dbReference type="NCBI Taxonomy" id="2545761"/>
    <lineage>
        <taxon>Bacteria</taxon>
        <taxon>Pseudomonadati</taxon>
        <taxon>Bacteroidota</taxon>
        <taxon>Chitinophagia</taxon>
        <taxon>Chitinophagales</taxon>
        <taxon>Chitinophagaceae</taxon>
        <taxon>Flaviaestuariibacter</taxon>
    </lineage>
</organism>
<comment type="caution">
    <text evidence="2">The sequence shown here is derived from an EMBL/GenBank/DDBJ whole genome shotgun (WGS) entry which is preliminary data.</text>
</comment>
<dbReference type="SMART" id="SM00670">
    <property type="entry name" value="PINc"/>
    <property type="match status" value="1"/>
</dbReference>
<dbReference type="PANTHER" id="PTHR34610:SF4">
    <property type="entry name" value="SLL8027 PROTEIN"/>
    <property type="match status" value="1"/>
</dbReference>
<evidence type="ECO:0000313" key="3">
    <source>
        <dbReference type="Proteomes" id="UP000295164"/>
    </source>
</evidence>
<accession>A0A4R4E206</accession>
<gene>
    <name evidence="2" type="ORF">E0486_05820</name>
</gene>
<reference evidence="2 3" key="1">
    <citation type="submission" date="2019-03" db="EMBL/GenBank/DDBJ databases">
        <authorList>
            <person name="Kim M.K.M."/>
        </authorList>
    </citation>
    <scope>NUCLEOTIDE SEQUENCE [LARGE SCALE GENOMIC DNA]</scope>
    <source>
        <strain evidence="2 3">17J68-15</strain>
    </source>
</reference>